<keyword evidence="3" id="KW-1015">Disulfide bond</keyword>
<dbReference type="HOGENOM" id="CLU_085242_1_0_1"/>
<keyword evidence="2" id="KW-0677">Repeat</keyword>
<dbReference type="CDD" id="cd00063">
    <property type="entry name" value="FN3"/>
    <property type="match status" value="1"/>
</dbReference>
<accession>A8DWG9</accession>
<reference evidence="7 8" key="1">
    <citation type="journal article" date="2007" name="Science">
        <title>Sea anemone genome reveals ancestral eumetazoan gene repertoire and genomic organization.</title>
        <authorList>
            <person name="Putnam N.H."/>
            <person name="Srivastava M."/>
            <person name="Hellsten U."/>
            <person name="Dirks B."/>
            <person name="Chapman J."/>
            <person name="Salamov A."/>
            <person name="Terry A."/>
            <person name="Shapiro H."/>
            <person name="Lindquist E."/>
            <person name="Kapitonov V.V."/>
            <person name="Jurka J."/>
            <person name="Genikhovich G."/>
            <person name="Grigoriev I.V."/>
            <person name="Lucas S.M."/>
            <person name="Steele R.E."/>
            <person name="Finnerty J.R."/>
            <person name="Technau U."/>
            <person name="Martindale M.Q."/>
            <person name="Rokhsar D.S."/>
        </authorList>
    </citation>
    <scope>NUCLEOTIDE SEQUENCE [LARGE SCALE GENOMIC DNA]</scope>
    <source>
        <strain evidence="8">CH2 X CH6</strain>
    </source>
</reference>
<dbReference type="InterPro" id="IPR036116">
    <property type="entry name" value="FN3_sf"/>
</dbReference>
<feature type="domain" description="Fibronectin type-III" evidence="6">
    <location>
        <begin position="8"/>
        <end position="103"/>
    </location>
</feature>
<keyword evidence="8" id="KW-1185">Reference proteome</keyword>
<evidence type="ECO:0000313" key="8">
    <source>
        <dbReference type="Proteomes" id="UP000001593"/>
    </source>
</evidence>
<dbReference type="SUPFAM" id="SSF49265">
    <property type="entry name" value="Fibronectin type III"/>
    <property type="match status" value="1"/>
</dbReference>
<evidence type="ECO:0000256" key="3">
    <source>
        <dbReference type="ARBA" id="ARBA00023157"/>
    </source>
</evidence>
<dbReference type="Gene3D" id="2.60.40.10">
    <property type="entry name" value="Immunoglobulins"/>
    <property type="match status" value="2"/>
</dbReference>
<evidence type="ECO:0000256" key="1">
    <source>
        <dbReference type="ARBA" id="ARBA00022729"/>
    </source>
</evidence>
<dbReference type="SMART" id="SM00060">
    <property type="entry name" value="FN3"/>
    <property type="match status" value="1"/>
</dbReference>
<feature type="non-terminal residue" evidence="7">
    <location>
        <position position="1"/>
    </location>
</feature>
<evidence type="ECO:0000256" key="2">
    <source>
        <dbReference type="ARBA" id="ARBA00022737"/>
    </source>
</evidence>
<dbReference type="PANTHER" id="PTHR23036:SF151">
    <property type="entry name" value="FIBRONECTIN TYPE-III DOMAIN-CONTAINING PROTEIN"/>
    <property type="match status" value="1"/>
</dbReference>
<dbReference type="InParanoid" id="A8DWG9"/>
<sequence>PPAAPDLAPQNVRAVNQSSTSLLVTWDPLPAGHTRGELAGYRVWYRAVDDSDDERVVLVSSDRSDVIIRDLRLFTVYAVQVEAFTGKGTGPRSEPYRVSTDEGVPTAAPYNITTEPVNSTAVIIQWHGVSKEHLFGYFGGYHVTYRRL</sequence>
<dbReference type="eggNOG" id="KOG4228">
    <property type="taxonomic scope" value="Eukaryota"/>
</dbReference>
<organism evidence="7 8">
    <name type="scientific">Nematostella vectensis</name>
    <name type="common">Starlet sea anemone</name>
    <dbReference type="NCBI Taxonomy" id="45351"/>
    <lineage>
        <taxon>Eukaryota</taxon>
        <taxon>Metazoa</taxon>
        <taxon>Cnidaria</taxon>
        <taxon>Anthozoa</taxon>
        <taxon>Hexacorallia</taxon>
        <taxon>Actiniaria</taxon>
        <taxon>Edwardsiidae</taxon>
        <taxon>Nematostella</taxon>
    </lineage>
</organism>
<evidence type="ECO:0000256" key="5">
    <source>
        <dbReference type="ARBA" id="ARBA00023180"/>
    </source>
</evidence>
<dbReference type="EMBL" id="DS479648">
    <property type="protein sequence ID" value="EDO25440.1"/>
    <property type="molecule type" value="Genomic_DNA"/>
</dbReference>
<name>A8DWG9_NEMVE</name>
<dbReference type="Proteomes" id="UP000001593">
    <property type="component" value="Unassembled WGS sequence"/>
</dbReference>
<evidence type="ECO:0000259" key="6">
    <source>
        <dbReference type="PROSITE" id="PS50853"/>
    </source>
</evidence>
<dbReference type="InterPro" id="IPR003961">
    <property type="entry name" value="FN3_dom"/>
</dbReference>
<evidence type="ECO:0000313" key="7">
    <source>
        <dbReference type="EMBL" id="EDO25440.1"/>
    </source>
</evidence>
<feature type="non-terminal residue" evidence="7">
    <location>
        <position position="148"/>
    </location>
</feature>
<dbReference type="PANTHER" id="PTHR23036">
    <property type="entry name" value="CYTOKINE RECEPTOR"/>
    <property type="match status" value="1"/>
</dbReference>
<gene>
    <name evidence="7" type="ORF">NEMVEDRAFT_v1g9801</name>
</gene>
<dbReference type="InterPro" id="IPR050379">
    <property type="entry name" value="Type-I_Cytokine_Rcpt"/>
</dbReference>
<protein>
    <recommendedName>
        <fullName evidence="6">Fibronectin type-III domain-containing protein</fullName>
    </recommendedName>
</protein>
<evidence type="ECO:0000256" key="4">
    <source>
        <dbReference type="ARBA" id="ARBA00023170"/>
    </source>
</evidence>
<dbReference type="FunFam" id="2.60.40.10:FF:000028">
    <property type="entry name" value="Neuronal cell adhesion molecule"/>
    <property type="match status" value="1"/>
</dbReference>
<dbReference type="PhylomeDB" id="A8DWG9"/>
<dbReference type="InterPro" id="IPR013783">
    <property type="entry name" value="Ig-like_fold"/>
</dbReference>
<keyword evidence="4" id="KW-0675">Receptor</keyword>
<dbReference type="AlphaFoldDB" id="A8DWG9"/>
<dbReference type="OMA" id="ELTWTIT"/>
<keyword evidence="1" id="KW-0732">Signal</keyword>
<dbReference type="PROSITE" id="PS50853">
    <property type="entry name" value="FN3"/>
    <property type="match status" value="1"/>
</dbReference>
<proteinExistence type="predicted"/>
<dbReference type="Pfam" id="PF00041">
    <property type="entry name" value="fn3"/>
    <property type="match status" value="1"/>
</dbReference>
<dbReference type="STRING" id="45351.A8DWG9"/>
<keyword evidence="5" id="KW-0325">Glycoprotein</keyword>